<keyword evidence="2" id="KW-0479">Metal-binding</keyword>
<accession>A0AAD3P6E4</accession>
<dbReference type="InterPro" id="IPR036163">
    <property type="entry name" value="HMA_dom_sf"/>
</dbReference>
<dbReference type="PROSITE" id="PS50846">
    <property type="entry name" value="HMA_2"/>
    <property type="match status" value="2"/>
</dbReference>
<evidence type="ECO:0000313" key="8">
    <source>
        <dbReference type="Proteomes" id="UP001279734"/>
    </source>
</evidence>
<dbReference type="EMBL" id="BSYO01000002">
    <property type="protein sequence ID" value="GMH00674.1"/>
    <property type="molecule type" value="Genomic_DNA"/>
</dbReference>
<evidence type="ECO:0000256" key="2">
    <source>
        <dbReference type="ARBA" id="ARBA00022723"/>
    </source>
</evidence>
<dbReference type="Pfam" id="PF00403">
    <property type="entry name" value="HMA"/>
    <property type="match status" value="2"/>
</dbReference>
<feature type="domain" description="HMA" evidence="6">
    <location>
        <begin position="33"/>
        <end position="96"/>
    </location>
</feature>
<gene>
    <name evidence="7" type="ORF">Nepgr_002513</name>
</gene>
<dbReference type="SUPFAM" id="SSF55008">
    <property type="entry name" value="HMA, heavy metal-associated domain"/>
    <property type="match status" value="2"/>
</dbReference>
<sequence length="302" mass="34975">MAPLKYEFSSTLNRGIPLFSNNDQFPSILAQMVVAVTYQVNLHCPECAHKIRKILVGVPEVHSVDVNFEKSEVKVVGTIDAKKIHDRIETLSKKKVETIKVEADFKETIIVEKIVKETKEPILRTTTVKVHMHCDQCEYDLRRKLLKHQGIYNVKTDMKSQSLTVDGTIEPDKLLAYIHKRVHKHAEIMSTKQAKKEAKPEEKSKKDKEEKKMTAKIEEKEEKKMTAKIEEKEENKEAAKIEEKEENKEAAKMQERPTKVIDIKDVKEVEEKLKESNTPYIIHYVYAPQWFSDENPTSCSIM</sequence>
<feature type="compositionally biased region" description="Basic and acidic residues" evidence="5">
    <location>
        <begin position="194"/>
        <end position="256"/>
    </location>
</feature>
<keyword evidence="3" id="KW-0449">Lipoprotein</keyword>
<keyword evidence="3" id="KW-0636">Prenylation</keyword>
<dbReference type="PANTHER" id="PTHR46195:SF12">
    <property type="entry name" value="HEAVY METAL-ASSOCIATED ISOPRENYLATED PLANT PROTEIN 4"/>
    <property type="match status" value="1"/>
</dbReference>
<feature type="domain" description="HMA" evidence="6">
    <location>
        <begin position="123"/>
        <end position="186"/>
    </location>
</feature>
<reference evidence="7" key="1">
    <citation type="submission" date="2023-05" db="EMBL/GenBank/DDBJ databases">
        <title>Nepenthes gracilis genome sequencing.</title>
        <authorList>
            <person name="Fukushima K."/>
        </authorList>
    </citation>
    <scope>NUCLEOTIDE SEQUENCE</scope>
    <source>
        <strain evidence="7">SING2019-196</strain>
    </source>
</reference>
<comment type="caution">
    <text evidence="7">The sequence shown here is derived from an EMBL/GenBank/DDBJ whole genome shotgun (WGS) entry which is preliminary data.</text>
</comment>
<dbReference type="Gene3D" id="3.30.70.100">
    <property type="match status" value="2"/>
</dbReference>
<dbReference type="PANTHER" id="PTHR46195">
    <property type="entry name" value="HEAVY METAL-ASSOCIATED ISOPRENYLATED PLANT PROTEIN 7"/>
    <property type="match status" value="1"/>
</dbReference>
<dbReference type="CDD" id="cd00371">
    <property type="entry name" value="HMA"/>
    <property type="match status" value="1"/>
</dbReference>
<proteinExistence type="inferred from homology"/>
<evidence type="ECO:0000256" key="1">
    <source>
        <dbReference type="ARBA" id="ARBA00022481"/>
    </source>
</evidence>
<protein>
    <recommendedName>
        <fullName evidence="6">HMA domain-containing protein</fullName>
    </recommendedName>
</protein>
<organism evidence="7 8">
    <name type="scientific">Nepenthes gracilis</name>
    <name type="common">Slender pitcher plant</name>
    <dbReference type="NCBI Taxonomy" id="150966"/>
    <lineage>
        <taxon>Eukaryota</taxon>
        <taxon>Viridiplantae</taxon>
        <taxon>Streptophyta</taxon>
        <taxon>Embryophyta</taxon>
        <taxon>Tracheophyta</taxon>
        <taxon>Spermatophyta</taxon>
        <taxon>Magnoliopsida</taxon>
        <taxon>eudicotyledons</taxon>
        <taxon>Gunneridae</taxon>
        <taxon>Pentapetalae</taxon>
        <taxon>Caryophyllales</taxon>
        <taxon>Nepenthaceae</taxon>
        <taxon>Nepenthes</taxon>
    </lineage>
</organism>
<keyword evidence="8" id="KW-1185">Reference proteome</keyword>
<dbReference type="InterPro" id="IPR006121">
    <property type="entry name" value="HMA_dom"/>
</dbReference>
<comment type="similarity">
    <text evidence="4">Belongs to the HIPP family.</text>
</comment>
<dbReference type="Proteomes" id="UP001279734">
    <property type="component" value="Unassembled WGS sequence"/>
</dbReference>
<dbReference type="AlphaFoldDB" id="A0AAD3P6E4"/>
<evidence type="ECO:0000256" key="5">
    <source>
        <dbReference type="SAM" id="MobiDB-lite"/>
    </source>
</evidence>
<dbReference type="GO" id="GO:0046872">
    <property type="term" value="F:metal ion binding"/>
    <property type="evidence" value="ECO:0007669"/>
    <property type="project" value="UniProtKB-KW"/>
</dbReference>
<evidence type="ECO:0000256" key="4">
    <source>
        <dbReference type="ARBA" id="ARBA00024045"/>
    </source>
</evidence>
<keyword evidence="1" id="KW-0488">Methylation</keyword>
<name>A0AAD3P6E4_NEPGR</name>
<feature type="region of interest" description="Disordered" evidence="5">
    <location>
        <begin position="186"/>
        <end position="256"/>
    </location>
</feature>
<evidence type="ECO:0000259" key="6">
    <source>
        <dbReference type="PROSITE" id="PS50846"/>
    </source>
</evidence>
<evidence type="ECO:0000256" key="3">
    <source>
        <dbReference type="ARBA" id="ARBA00023289"/>
    </source>
</evidence>
<dbReference type="InterPro" id="IPR044577">
    <property type="entry name" value="HIPP4/7/8/17/18/19"/>
</dbReference>
<evidence type="ECO:0000313" key="7">
    <source>
        <dbReference type="EMBL" id="GMH00674.1"/>
    </source>
</evidence>